<evidence type="ECO:0000313" key="2">
    <source>
        <dbReference type="Proteomes" id="UP000325313"/>
    </source>
</evidence>
<proteinExistence type="predicted"/>
<protein>
    <submittedName>
        <fullName evidence="1">Uncharacterized protein</fullName>
    </submittedName>
</protein>
<organism evidence="1 2">
    <name type="scientific">Puccinia graminis f. sp. tritici</name>
    <dbReference type="NCBI Taxonomy" id="56615"/>
    <lineage>
        <taxon>Eukaryota</taxon>
        <taxon>Fungi</taxon>
        <taxon>Dikarya</taxon>
        <taxon>Basidiomycota</taxon>
        <taxon>Pucciniomycotina</taxon>
        <taxon>Pucciniomycetes</taxon>
        <taxon>Pucciniales</taxon>
        <taxon>Pucciniaceae</taxon>
        <taxon>Puccinia</taxon>
    </lineage>
</organism>
<evidence type="ECO:0000313" key="1">
    <source>
        <dbReference type="EMBL" id="KAA1122828.1"/>
    </source>
</evidence>
<comment type="caution">
    <text evidence="1">The sequence shown here is derived from an EMBL/GenBank/DDBJ whole genome shotgun (WGS) entry which is preliminary data.</text>
</comment>
<reference evidence="1 2" key="1">
    <citation type="submission" date="2019-05" db="EMBL/GenBank/DDBJ databases">
        <title>Emergence of the Ug99 lineage of the wheat stem rust pathogen through somatic hybridization.</title>
        <authorList>
            <person name="Li F."/>
            <person name="Upadhyaya N.M."/>
            <person name="Sperschneider J."/>
            <person name="Matny O."/>
            <person name="Nguyen-Phuc H."/>
            <person name="Mago R."/>
            <person name="Raley C."/>
            <person name="Miller M.E."/>
            <person name="Silverstein K.A.T."/>
            <person name="Henningsen E."/>
            <person name="Hirsch C.D."/>
            <person name="Visser B."/>
            <person name="Pretorius Z.A."/>
            <person name="Steffenson B.J."/>
            <person name="Schwessinger B."/>
            <person name="Dodds P.N."/>
            <person name="Figueroa M."/>
        </authorList>
    </citation>
    <scope>NUCLEOTIDE SEQUENCE [LARGE SCALE GENOMIC DNA]</scope>
    <source>
        <strain evidence="1 2">Ug99</strain>
    </source>
</reference>
<dbReference type="EMBL" id="VDEP01000215">
    <property type="protein sequence ID" value="KAA1122828.1"/>
    <property type="molecule type" value="Genomic_DNA"/>
</dbReference>
<dbReference type="Proteomes" id="UP000325313">
    <property type="component" value="Unassembled WGS sequence"/>
</dbReference>
<gene>
    <name evidence="1" type="ORF">PGTUg99_007209</name>
</gene>
<dbReference type="AlphaFoldDB" id="A0A5B0RBY7"/>
<sequence length="144" mass="16251">MSFYWKIDALILLGFSSILVRCWLGISAMRPEWPLLYRPGLSRNRVMLWLPRISRAHSKTSLGDICLCAKKLDSEICCKAQWGSIDRGCSLRCYYHIYLINEGVAESRLMQRYGDASAMTSLGLSDLGHGHGSIIYTKMQTGAK</sequence>
<accession>A0A5B0RBY7</accession>
<name>A0A5B0RBY7_PUCGR</name>